<dbReference type="Gene3D" id="3.30.730.10">
    <property type="entry name" value="AP2/ERF domain"/>
    <property type="match status" value="1"/>
</dbReference>
<evidence type="ECO:0000313" key="10">
    <source>
        <dbReference type="EMBL" id="AKG50127.1"/>
    </source>
</evidence>
<evidence type="ECO:0000256" key="7">
    <source>
        <dbReference type="ARBA" id="ARBA00023242"/>
    </source>
</evidence>
<sequence length="237" mass="26013">NDLCVLNFAKMGACDRGCNETSLPLNVSRKKKSRSRGDGSMSVAETLAKWKEYYAQLDSCNNEIKPNRKAPAVGSKKGCMKGKGGPENSRCNYRGVRQRTWGKWVAEIREPNRGKRLWLGTFANAVEAAFAYDKAARTMYGSYARLNFPDCCPVTTSSGICSVSTPFGSDSTTTSNYSEVYPNVKNEDGQSESGINTLHAAVSETRIPSSTLQPEAKEESLHVTNGTCSDMYKIKEE</sequence>
<proteinExistence type="evidence at transcript level"/>
<evidence type="ECO:0000256" key="5">
    <source>
        <dbReference type="ARBA" id="ARBA00023159"/>
    </source>
</evidence>
<dbReference type="PROSITE" id="PS51032">
    <property type="entry name" value="AP2_ERF"/>
    <property type="match status" value="1"/>
</dbReference>
<dbReference type="EMBL" id="KP245823">
    <property type="protein sequence ID" value="AKG50127.1"/>
    <property type="molecule type" value="mRNA"/>
</dbReference>
<dbReference type="SMART" id="SM00380">
    <property type="entry name" value="AP2"/>
    <property type="match status" value="1"/>
</dbReference>
<evidence type="ECO:0000256" key="1">
    <source>
        <dbReference type="ARBA" id="ARBA00004123"/>
    </source>
</evidence>
<dbReference type="GO" id="GO:0000976">
    <property type="term" value="F:transcription cis-regulatory region binding"/>
    <property type="evidence" value="ECO:0007669"/>
    <property type="project" value="TreeGrafter"/>
</dbReference>
<dbReference type="GO" id="GO:0003700">
    <property type="term" value="F:DNA-binding transcription factor activity"/>
    <property type="evidence" value="ECO:0007669"/>
    <property type="project" value="InterPro"/>
</dbReference>
<dbReference type="Pfam" id="PF00847">
    <property type="entry name" value="AP2"/>
    <property type="match status" value="1"/>
</dbReference>
<evidence type="ECO:0000259" key="9">
    <source>
        <dbReference type="PROSITE" id="PS51032"/>
    </source>
</evidence>
<dbReference type="FunFam" id="3.30.730.10:FF:000001">
    <property type="entry name" value="Ethylene-responsive transcription factor 2"/>
    <property type="match status" value="1"/>
</dbReference>
<evidence type="ECO:0000256" key="4">
    <source>
        <dbReference type="ARBA" id="ARBA00023125"/>
    </source>
</evidence>
<dbReference type="CDD" id="cd00018">
    <property type="entry name" value="AP2"/>
    <property type="match status" value="1"/>
</dbReference>
<reference evidence="10" key="1">
    <citation type="submission" date="2014-12" db="EMBL/GenBank/DDBJ databases">
        <title>Characterization of new and drought stress responsive microRNAs in Betula luminifera.</title>
        <authorList>
            <person name="Zhang J."/>
        </authorList>
    </citation>
    <scope>NUCLEOTIDE SEQUENCE</scope>
</reference>
<keyword evidence="3" id="KW-0346">Stress response</keyword>
<dbReference type="PANTHER" id="PTHR31241:SF62">
    <property type="entry name" value="DEHYDRATION-RESPONSIVE ELEMENT-BINDING PROTEIN 2D"/>
    <property type="match status" value="1"/>
</dbReference>
<evidence type="ECO:0000256" key="3">
    <source>
        <dbReference type="ARBA" id="ARBA00023016"/>
    </source>
</evidence>
<evidence type="ECO:0000256" key="6">
    <source>
        <dbReference type="ARBA" id="ARBA00023163"/>
    </source>
</evidence>
<dbReference type="AlphaFoldDB" id="A0A0F7G6N5"/>
<keyword evidence="7" id="KW-0539">Nucleus</keyword>
<comment type="similarity">
    <text evidence="8">Belongs to the AP2/ERF transcription factor family. ERF subfamily.</text>
</comment>
<dbReference type="InterPro" id="IPR016177">
    <property type="entry name" value="DNA-bd_dom_sf"/>
</dbReference>
<gene>
    <name evidence="10" type="primary">DREB2</name>
</gene>
<evidence type="ECO:0000256" key="2">
    <source>
        <dbReference type="ARBA" id="ARBA00023015"/>
    </source>
</evidence>
<dbReference type="GO" id="GO:0006950">
    <property type="term" value="P:response to stress"/>
    <property type="evidence" value="ECO:0007669"/>
    <property type="project" value="TreeGrafter"/>
</dbReference>
<name>A0A0F7G6N5_9ROSI</name>
<keyword evidence="6" id="KW-0804">Transcription</keyword>
<keyword evidence="4" id="KW-0238">DNA-binding</keyword>
<dbReference type="PRINTS" id="PR00367">
    <property type="entry name" value="ETHRSPELEMNT"/>
</dbReference>
<feature type="domain" description="AP2/ERF" evidence="9">
    <location>
        <begin position="92"/>
        <end position="149"/>
    </location>
</feature>
<comment type="subcellular location">
    <subcellularLocation>
        <location evidence="1">Nucleus</location>
    </subcellularLocation>
</comment>
<feature type="non-terminal residue" evidence="10">
    <location>
        <position position="237"/>
    </location>
</feature>
<dbReference type="PANTHER" id="PTHR31241">
    <property type="entry name" value="DEHYDRATION-RESPONSIVE ELEMENT-BINDING PROTEIN 2C"/>
    <property type="match status" value="1"/>
</dbReference>
<organism evidence="10">
    <name type="scientific">Betula luminifera</name>
    <dbReference type="NCBI Taxonomy" id="312789"/>
    <lineage>
        <taxon>Eukaryota</taxon>
        <taxon>Viridiplantae</taxon>
        <taxon>Streptophyta</taxon>
        <taxon>Embryophyta</taxon>
        <taxon>Tracheophyta</taxon>
        <taxon>Spermatophyta</taxon>
        <taxon>Magnoliopsida</taxon>
        <taxon>eudicotyledons</taxon>
        <taxon>Gunneridae</taxon>
        <taxon>Pentapetalae</taxon>
        <taxon>rosids</taxon>
        <taxon>fabids</taxon>
        <taxon>Fagales</taxon>
        <taxon>Betulaceae</taxon>
        <taxon>Betula</taxon>
    </lineage>
</organism>
<dbReference type="GO" id="GO:0005634">
    <property type="term" value="C:nucleus"/>
    <property type="evidence" value="ECO:0007669"/>
    <property type="project" value="UniProtKB-SubCell"/>
</dbReference>
<dbReference type="InterPro" id="IPR001471">
    <property type="entry name" value="AP2/ERF_dom"/>
</dbReference>
<keyword evidence="2" id="KW-0805">Transcription regulation</keyword>
<feature type="non-terminal residue" evidence="10">
    <location>
        <position position="1"/>
    </location>
</feature>
<accession>A0A0F7G6N5</accession>
<dbReference type="InterPro" id="IPR036955">
    <property type="entry name" value="AP2/ERF_dom_sf"/>
</dbReference>
<protein>
    <submittedName>
        <fullName evidence="10">Dehydration-responsive element-binding protein</fullName>
    </submittedName>
</protein>
<evidence type="ECO:0000256" key="8">
    <source>
        <dbReference type="ARBA" id="ARBA00024343"/>
    </source>
</evidence>
<keyword evidence="5" id="KW-0010">Activator</keyword>
<dbReference type="GO" id="GO:0045893">
    <property type="term" value="P:positive regulation of DNA-templated transcription"/>
    <property type="evidence" value="ECO:0007669"/>
    <property type="project" value="TreeGrafter"/>
</dbReference>
<dbReference type="SUPFAM" id="SSF54171">
    <property type="entry name" value="DNA-binding domain"/>
    <property type="match status" value="1"/>
</dbReference>